<protein>
    <recommendedName>
        <fullName evidence="6">DUF922 domain-containing protein</fullName>
    </recommendedName>
</protein>
<evidence type="ECO:0000256" key="1">
    <source>
        <dbReference type="SAM" id="SignalP"/>
    </source>
</evidence>
<accession>A0A1M5ZHK2</accession>
<dbReference type="OrthoDB" id="5431540at2"/>
<keyword evidence="5" id="KW-1185">Reference proteome</keyword>
<dbReference type="Proteomes" id="UP000184240">
    <property type="component" value="Unassembled WGS sequence"/>
</dbReference>
<dbReference type="EMBL" id="QOVN01000006">
    <property type="protein sequence ID" value="RXG27711.1"/>
    <property type="molecule type" value="Genomic_DNA"/>
</dbReference>
<reference evidence="3" key="1">
    <citation type="submission" date="2016-11" db="EMBL/GenBank/DDBJ databases">
        <authorList>
            <person name="Jaros S."/>
            <person name="Januszkiewicz K."/>
            <person name="Wedrychowicz H."/>
        </authorList>
    </citation>
    <scope>NUCLEOTIDE SEQUENCE [LARGE SCALE GENOMIC DNA]</scope>
    <source>
        <strain evidence="3">DSM 19859</strain>
    </source>
</reference>
<evidence type="ECO:0000313" key="4">
    <source>
        <dbReference type="Proteomes" id="UP000184240"/>
    </source>
</evidence>
<evidence type="ECO:0008006" key="6">
    <source>
        <dbReference type="Google" id="ProtNLM"/>
    </source>
</evidence>
<gene>
    <name evidence="2" type="ORF">DSM01_2829</name>
    <name evidence="3" type="ORF">SAMN04487999_3076</name>
</gene>
<keyword evidence="1" id="KW-0732">Signal</keyword>
<dbReference type="InterPro" id="IPR010321">
    <property type="entry name" value="DUF922"/>
</dbReference>
<evidence type="ECO:0000313" key="3">
    <source>
        <dbReference type="EMBL" id="SHI23736.1"/>
    </source>
</evidence>
<name>A0A1M5ZHK2_9FLAO</name>
<feature type="chain" id="PRO_5012567705" description="DUF922 domain-containing protein" evidence="1">
    <location>
        <begin position="22"/>
        <end position="179"/>
    </location>
</feature>
<dbReference type="Pfam" id="PF06037">
    <property type="entry name" value="DUF922"/>
    <property type="match status" value="1"/>
</dbReference>
<dbReference type="EMBL" id="FQXT01000006">
    <property type="protein sequence ID" value="SHI23736.1"/>
    <property type="molecule type" value="Genomic_DNA"/>
</dbReference>
<dbReference type="AlphaFoldDB" id="A0A1M5ZHK2"/>
<evidence type="ECO:0000313" key="2">
    <source>
        <dbReference type="EMBL" id="RXG27711.1"/>
    </source>
</evidence>
<sequence length="179" mass="21162">MKRTVLLLCCLCLLAGLQRKSARMPWRSGHTLRWSDFQALPDEHSGFSASANTGISHRYTISKAGVLDPSKSIIKANFYPKLSWYKPELIDEFTLKHEQTHFDISEVHARMFRKAVAEFRFTRNSKAEIQKIYKKIESSRRNMQQQFDAETEHSVNREAERRWEFNVEALLRKYRHWAD</sequence>
<reference evidence="4" key="2">
    <citation type="submission" date="2016-11" db="EMBL/GenBank/DDBJ databases">
        <authorList>
            <person name="Varghese N."/>
            <person name="Submissions S."/>
        </authorList>
    </citation>
    <scope>NUCLEOTIDE SEQUENCE [LARGE SCALE GENOMIC DNA]</scope>
    <source>
        <strain evidence="4">DSM 19859</strain>
    </source>
</reference>
<dbReference type="STRING" id="573501.SAMN04487999_3076"/>
<dbReference type="RefSeq" id="WP_072984544.1">
    <property type="nucleotide sequence ID" value="NZ_FQXT01000006.1"/>
</dbReference>
<organism evidence="3 4">
    <name type="scientific">Leeuwenhoekiella palythoae</name>
    <dbReference type="NCBI Taxonomy" id="573501"/>
    <lineage>
        <taxon>Bacteria</taxon>
        <taxon>Pseudomonadati</taxon>
        <taxon>Bacteroidota</taxon>
        <taxon>Flavobacteriia</taxon>
        <taxon>Flavobacteriales</taxon>
        <taxon>Flavobacteriaceae</taxon>
        <taxon>Leeuwenhoekiella</taxon>
    </lineage>
</organism>
<dbReference type="Proteomes" id="UP000290037">
    <property type="component" value="Unassembled WGS sequence"/>
</dbReference>
<reference evidence="2 5" key="3">
    <citation type="submission" date="2018-07" db="EMBL/GenBank/DDBJ databases">
        <title>Leeuwenhoekiella genomics.</title>
        <authorList>
            <person name="Tahon G."/>
            <person name="Willems A."/>
        </authorList>
    </citation>
    <scope>NUCLEOTIDE SEQUENCE [LARGE SCALE GENOMIC DNA]</scope>
    <source>
        <strain evidence="2 5">LMG 24856</strain>
    </source>
</reference>
<feature type="signal peptide" evidence="1">
    <location>
        <begin position="1"/>
        <end position="21"/>
    </location>
</feature>
<proteinExistence type="predicted"/>
<evidence type="ECO:0000313" key="5">
    <source>
        <dbReference type="Proteomes" id="UP000290037"/>
    </source>
</evidence>